<keyword evidence="12" id="KW-1185">Reference proteome</keyword>
<dbReference type="AlphaFoldDB" id="A0A835IQQ2"/>
<dbReference type="Proteomes" id="UP000631114">
    <property type="component" value="Unassembled WGS sequence"/>
</dbReference>
<comment type="similarity">
    <text evidence="1">Belongs to the TRAFAC class myosin-kinesin ATPase superfamily. Kinesin family. KIN-14 subfamily.</text>
</comment>
<evidence type="ECO:0000313" key="12">
    <source>
        <dbReference type="Proteomes" id="UP000631114"/>
    </source>
</evidence>
<keyword evidence="6 7" id="KW-0505">Motor protein</keyword>
<dbReference type="PANTHER" id="PTHR47972">
    <property type="entry name" value="KINESIN-LIKE PROTEIN KLP-3"/>
    <property type="match status" value="1"/>
</dbReference>
<keyword evidence="5 8" id="KW-0175">Coiled coil</keyword>
<evidence type="ECO:0000256" key="8">
    <source>
        <dbReference type="SAM" id="Coils"/>
    </source>
</evidence>
<dbReference type="InterPro" id="IPR027417">
    <property type="entry name" value="P-loop_NTPase"/>
</dbReference>
<evidence type="ECO:0000256" key="6">
    <source>
        <dbReference type="ARBA" id="ARBA00023175"/>
    </source>
</evidence>
<evidence type="ECO:0000256" key="7">
    <source>
        <dbReference type="PROSITE-ProRule" id="PRU00283"/>
    </source>
</evidence>
<comment type="caution">
    <text evidence="11">The sequence shown here is derived from an EMBL/GenBank/DDBJ whole genome shotgun (WGS) entry which is preliminary data.</text>
</comment>
<feature type="domain" description="Kinesin motor" evidence="10">
    <location>
        <begin position="79"/>
        <end position="424"/>
    </location>
</feature>
<dbReference type="InterPro" id="IPR027640">
    <property type="entry name" value="Kinesin-like_fam"/>
</dbReference>
<feature type="coiled-coil region" evidence="8">
    <location>
        <begin position="455"/>
        <end position="489"/>
    </location>
</feature>
<feature type="compositionally biased region" description="Polar residues" evidence="9">
    <location>
        <begin position="1"/>
        <end position="11"/>
    </location>
</feature>
<evidence type="ECO:0000256" key="2">
    <source>
        <dbReference type="ARBA" id="ARBA00022701"/>
    </source>
</evidence>
<keyword evidence="3 7" id="KW-0547">Nucleotide-binding</keyword>
<feature type="binding site" evidence="7">
    <location>
        <begin position="157"/>
        <end position="164"/>
    </location>
    <ligand>
        <name>ATP</name>
        <dbReference type="ChEBI" id="CHEBI:30616"/>
    </ligand>
</feature>
<keyword evidence="4 7" id="KW-0067">ATP-binding</keyword>
<evidence type="ECO:0000256" key="5">
    <source>
        <dbReference type="ARBA" id="ARBA00023054"/>
    </source>
</evidence>
<evidence type="ECO:0000313" key="11">
    <source>
        <dbReference type="EMBL" id="KAF9621799.1"/>
    </source>
</evidence>
<organism evidence="11 12">
    <name type="scientific">Coptis chinensis</name>
    <dbReference type="NCBI Taxonomy" id="261450"/>
    <lineage>
        <taxon>Eukaryota</taxon>
        <taxon>Viridiplantae</taxon>
        <taxon>Streptophyta</taxon>
        <taxon>Embryophyta</taxon>
        <taxon>Tracheophyta</taxon>
        <taxon>Spermatophyta</taxon>
        <taxon>Magnoliopsida</taxon>
        <taxon>Ranunculales</taxon>
        <taxon>Ranunculaceae</taxon>
        <taxon>Coptidoideae</taxon>
        <taxon>Coptis</taxon>
    </lineage>
</organism>
<dbReference type="InterPro" id="IPR036961">
    <property type="entry name" value="Kinesin_motor_dom_sf"/>
</dbReference>
<dbReference type="InterPro" id="IPR001752">
    <property type="entry name" value="Kinesin_motor_dom"/>
</dbReference>
<dbReference type="SMART" id="SM00129">
    <property type="entry name" value="KISc"/>
    <property type="match status" value="1"/>
</dbReference>
<dbReference type="Gene3D" id="3.40.850.10">
    <property type="entry name" value="Kinesin motor domain"/>
    <property type="match status" value="1"/>
</dbReference>
<dbReference type="Pfam" id="PF00225">
    <property type="entry name" value="Kinesin"/>
    <property type="match status" value="1"/>
</dbReference>
<dbReference type="SUPFAM" id="SSF52540">
    <property type="entry name" value="P-loop containing nucleoside triphosphate hydrolases"/>
    <property type="match status" value="1"/>
</dbReference>
<dbReference type="PROSITE" id="PS50067">
    <property type="entry name" value="KINESIN_MOTOR_2"/>
    <property type="match status" value="1"/>
</dbReference>
<dbReference type="PRINTS" id="PR00380">
    <property type="entry name" value="KINESINHEAVY"/>
</dbReference>
<feature type="region of interest" description="Disordered" evidence="9">
    <location>
        <begin position="1"/>
        <end position="25"/>
    </location>
</feature>
<sequence length="654" mass="73085">MILTQEEQISLPSEKVEDAMESPSSALNTDLFDGIPLVSELPESPPTTAEELKGLRVKHRSLDEKRREALNKVLDLKGSIRVFCRVRPFLSTDKKRLRDPISIGSEKVVVRSNSVKKEFSLDKVFPQEAGQEDVFLEVEPIIRSALDGNNVCILAYGQTGTGKTFTMEGTNKQPGIVPQVLEKLFSLAARDNSISYSFSMSMLEVYMGSLRDLLAPKLPARTHETSSKCNLNIQSDPNGFIKVEGLTDVSVSDLTQASRWYTKGRRARSTSWTNVNDASSRSHCLARITIARSGTVEGVKAKVSKLWMVDLGGSERLLKTGATGQTLDEGRAINLSLSALGDVIAALKRNRGHVPYRQVLSWVLSLKLIVYIPFFGLNSKLTQILKDSLGDGSKVLMLVHTSPCEEDVGETTCSLIFAKRVRAVESNKEIPEVNDASEKVYLFGPNQPAMLQDLKRHREKTIVELNQKMRDAEEDCQKVKNQILKAEFLLHENKRLYSNTYLPPEDKESPRIPTEDYKEAMETPRIAEIAIRRNSSSSLPRFMTSTVASRHRQGVADGETNLRTRSLKLTQSSLQFSGSQSLSYSDPHFRTVLRSSSKMSRHAEPKTSVTDITNCKDLDSRILSTPRQKKVTASHPNLRVATLCHHRRRMSDLV</sequence>
<dbReference type="FunFam" id="3.40.850.10:FF:000074">
    <property type="entry name" value="p-loop containing nucleoside triphosphate hydrolase superfamily protein"/>
    <property type="match status" value="1"/>
</dbReference>
<dbReference type="OrthoDB" id="3176171at2759"/>
<dbReference type="PANTHER" id="PTHR47972:SF9">
    <property type="entry name" value="KINESIN-LIKE PROTEIN KIN-14U"/>
    <property type="match status" value="1"/>
</dbReference>
<dbReference type="GO" id="GO:0007018">
    <property type="term" value="P:microtubule-based movement"/>
    <property type="evidence" value="ECO:0007669"/>
    <property type="project" value="InterPro"/>
</dbReference>
<keyword evidence="2" id="KW-0493">Microtubule</keyword>
<proteinExistence type="inferred from homology"/>
<dbReference type="EMBL" id="JADFTS010000002">
    <property type="protein sequence ID" value="KAF9621799.1"/>
    <property type="molecule type" value="Genomic_DNA"/>
</dbReference>
<evidence type="ECO:0000256" key="3">
    <source>
        <dbReference type="ARBA" id="ARBA00022741"/>
    </source>
</evidence>
<dbReference type="GO" id="GO:0008017">
    <property type="term" value="F:microtubule binding"/>
    <property type="evidence" value="ECO:0007669"/>
    <property type="project" value="InterPro"/>
</dbReference>
<dbReference type="GO" id="GO:0005874">
    <property type="term" value="C:microtubule"/>
    <property type="evidence" value="ECO:0007669"/>
    <property type="project" value="UniProtKB-KW"/>
</dbReference>
<dbReference type="GO" id="GO:0005524">
    <property type="term" value="F:ATP binding"/>
    <property type="evidence" value="ECO:0007669"/>
    <property type="project" value="UniProtKB-UniRule"/>
</dbReference>
<evidence type="ECO:0000259" key="10">
    <source>
        <dbReference type="PROSITE" id="PS50067"/>
    </source>
</evidence>
<evidence type="ECO:0000256" key="9">
    <source>
        <dbReference type="SAM" id="MobiDB-lite"/>
    </source>
</evidence>
<reference evidence="11 12" key="1">
    <citation type="submission" date="2020-10" db="EMBL/GenBank/DDBJ databases">
        <title>The Coptis chinensis genome and diversification of protoberbering-type alkaloids.</title>
        <authorList>
            <person name="Wang B."/>
            <person name="Shu S."/>
            <person name="Song C."/>
            <person name="Liu Y."/>
        </authorList>
    </citation>
    <scope>NUCLEOTIDE SEQUENCE [LARGE SCALE GENOMIC DNA]</scope>
    <source>
        <strain evidence="11">HL-2020</strain>
        <tissue evidence="11">Leaf</tissue>
    </source>
</reference>
<accession>A0A835IQQ2</accession>
<evidence type="ECO:0000256" key="4">
    <source>
        <dbReference type="ARBA" id="ARBA00022840"/>
    </source>
</evidence>
<name>A0A835IQQ2_9MAGN</name>
<gene>
    <name evidence="11" type="ORF">IFM89_028237</name>
</gene>
<evidence type="ECO:0000256" key="1">
    <source>
        <dbReference type="ARBA" id="ARBA00010899"/>
    </source>
</evidence>
<dbReference type="GO" id="GO:0003777">
    <property type="term" value="F:microtubule motor activity"/>
    <property type="evidence" value="ECO:0007669"/>
    <property type="project" value="InterPro"/>
</dbReference>
<protein>
    <recommendedName>
        <fullName evidence="10">Kinesin motor domain-containing protein</fullName>
    </recommendedName>
</protein>